<dbReference type="Proteomes" id="UP000620124">
    <property type="component" value="Unassembled WGS sequence"/>
</dbReference>
<accession>A0A8H6YU43</accession>
<keyword evidence="2" id="KW-1185">Reference proteome</keyword>
<name>A0A8H6YU43_9AGAR</name>
<dbReference type="OrthoDB" id="3030699at2759"/>
<dbReference type="InterPro" id="IPR032675">
    <property type="entry name" value="LRR_dom_sf"/>
</dbReference>
<organism evidence="1 2">
    <name type="scientific">Mycena venus</name>
    <dbReference type="NCBI Taxonomy" id="2733690"/>
    <lineage>
        <taxon>Eukaryota</taxon>
        <taxon>Fungi</taxon>
        <taxon>Dikarya</taxon>
        <taxon>Basidiomycota</taxon>
        <taxon>Agaricomycotina</taxon>
        <taxon>Agaricomycetes</taxon>
        <taxon>Agaricomycetidae</taxon>
        <taxon>Agaricales</taxon>
        <taxon>Marasmiineae</taxon>
        <taxon>Mycenaceae</taxon>
        <taxon>Mycena</taxon>
    </lineage>
</organism>
<reference evidence="1" key="1">
    <citation type="submission" date="2020-05" db="EMBL/GenBank/DDBJ databases">
        <title>Mycena genomes resolve the evolution of fungal bioluminescence.</title>
        <authorList>
            <person name="Tsai I.J."/>
        </authorList>
    </citation>
    <scope>NUCLEOTIDE SEQUENCE</scope>
    <source>
        <strain evidence="1">CCC161011</strain>
    </source>
</reference>
<evidence type="ECO:0000313" key="1">
    <source>
        <dbReference type="EMBL" id="KAF7364897.1"/>
    </source>
</evidence>
<dbReference type="SUPFAM" id="SSF52047">
    <property type="entry name" value="RNI-like"/>
    <property type="match status" value="1"/>
</dbReference>
<evidence type="ECO:0000313" key="2">
    <source>
        <dbReference type="Proteomes" id="UP000620124"/>
    </source>
</evidence>
<dbReference type="Gene3D" id="3.80.10.10">
    <property type="entry name" value="Ribonuclease Inhibitor"/>
    <property type="match status" value="1"/>
</dbReference>
<protein>
    <submittedName>
        <fullName evidence="1">Uncharacterized protein</fullName>
    </submittedName>
</protein>
<proteinExistence type="predicted"/>
<dbReference type="AlphaFoldDB" id="A0A8H6YU43"/>
<gene>
    <name evidence="1" type="ORF">MVEN_00360200</name>
</gene>
<sequence>MAVDHLIKIQTIRPLLTLTSLTEIFLSLPWIDLGNDDLEQIALHLPLLTNLTLTSHGLLPPPRITLRGLVRLFEHCALRFLDIVIDTGDNVPELEFTLPAELSQNLTRNARRLNYLDLGNSRIGPTKVESIATFLSEMVPRLTTLTAWTRNIEDVYLDPVPQPSSSRMLWKQVADMYGQLTLHEQSPTNLCSWKGFNMVVNVKPGIVEAKYYTLLFFQLAAEQVMIIARRVAMCFINSSSLLVIRTLMV</sequence>
<comment type="caution">
    <text evidence="1">The sequence shown here is derived from an EMBL/GenBank/DDBJ whole genome shotgun (WGS) entry which is preliminary data.</text>
</comment>
<dbReference type="EMBL" id="JACAZI010000003">
    <property type="protein sequence ID" value="KAF7364897.1"/>
    <property type="molecule type" value="Genomic_DNA"/>
</dbReference>